<comment type="caution">
    <text evidence="2">The sequence shown here is derived from an EMBL/GenBank/DDBJ whole genome shotgun (WGS) entry which is preliminary data.</text>
</comment>
<dbReference type="Gene3D" id="2.40.10.220">
    <property type="entry name" value="predicted glycosyltransferase like domains"/>
    <property type="match status" value="1"/>
</dbReference>
<gene>
    <name evidence="2" type="ORF">VZ94_15315</name>
</gene>
<keyword evidence="3" id="KW-1185">Reference proteome</keyword>
<dbReference type="GO" id="GO:0035438">
    <property type="term" value="F:cyclic-di-GMP binding"/>
    <property type="evidence" value="ECO:0007669"/>
    <property type="project" value="InterPro"/>
</dbReference>
<dbReference type="RefSeq" id="WP_045779895.1">
    <property type="nucleotide sequence ID" value="NZ_LAJX01000168.1"/>
</dbReference>
<dbReference type="Proteomes" id="UP000033684">
    <property type="component" value="Unassembled WGS sequence"/>
</dbReference>
<organism evidence="2 3">
    <name type="scientific">Methylocucumis oryzae</name>
    <dbReference type="NCBI Taxonomy" id="1632867"/>
    <lineage>
        <taxon>Bacteria</taxon>
        <taxon>Pseudomonadati</taxon>
        <taxon>Pseudomonadota</taxon>
        <taxon>Gammaproteobacteria</taxon>
        <taxon>Methylococcales</taxon>
        <taxon>Methylococcaceae</taxon>
        <taxon>Methylocucumis</taxon>
    </lineage>
</organism>
<proteinExistence type="predicted"/>
<evidence type="ECO:0000313" key="2">
    <source>
        <dbReference type="EMBL" id="KJV05825.1"/>
    </source>
</evidence>
<reference evidence="3" key="1">
    <citation type="submission" date="2015-03" db="EMBL/GenBank/DDBJ databases">
        <title>Draft genome sequence of a novel methanotroph (Sn10-6) isolated from flooded ricefield rhizosphere in India.</title>
        <authorList>
            <person name="Pandit P.S."/>
            <person name="Pore S.D."/>
            <person name="Arora P."/>
            <person name="Kapse N.G."/>
            <person name="Dhakephalkar P.K."/>
            <person name="Rahalkar M.C."/>
        </authorList>
    </citation>
    <scope>NUCLEOTIDE SEQUENCE [LARGE SCALE GENOMIC DNA]</scope>
    <source>
        <strain evidence="3">Sn10-6</strain>
    </source>
</reference>
<name>A0A0F3IG96_9GAMM</name>
<accession>A0A0F3IG96</accession>
<dbReference type="AlphaFoldDB" id="A0A0F3IG96"/>
<dbReference type="EMBL" id="LAJX01000168">
    <property type="protein sequence ID" value="KJV05825.1"/>
    <property type="molecule type" value="Genomic_DNA"/>
</dbReference>
<protein>
    <recommendedName>
        <fullName evidence="1">PilZ domain-containing protein</fullName>
    </recommendedName>
</protein>
<reference evidence="2 3" key="2">
    <citation type="journal article" date="2016" name="Microb. Ecol.">
        <title>Genome Characteristics of a Novel Type I Methanotroph (Sn10-6) Isolated from a Flooded Indian Rice Field.</title>
        <authorList>
            <person name="Rahalkar M.C."/>
            <person name="Pandit P.S."/>
            <person name="Dhakephalkar P.K."/>
            <person name="Pore S."/>
            <person name="Arora P."/>
            <person name="Kapse N."/>
        </authorList>
    </citation>
    <scope>NUCLEOTIDE SEQUENCE [LARGE SCALE GENOMIC DNA]</scope>
    <source>
        <strain evidence="2 3">Sn10-6</strain>
    </source>
</reference>
<feature type="domain" description="PilZ" evidence="1">
    <location>
        <begin position="5"/>
        <end position="93"/>
    </location>
</feature>
<dbReference type="SUPFAM" id="SSF141371">
    <property type="entry name" value="PilZ domain-like"/>
    <property type="match status" value="1"/>
</dbReference>
<sequence length="103" mass="11229">MANRERREESRLQGPIPVYVRGKTETGQVFRTHTLIDNVSQGGLYLQLPYTVLPGSGLFAYTKLPSGARLAARGCVLRTESKSHGLSGVAVSFKCTRMFANVG</sequence>
<dbReference type="InterPro" id="IPR009875">
    <property type="entry name" value="PilZ_domain"/>
</dbReference>
<dbReference type="Pfam" id="PF07238">
    <property type="entry name" value="PilZ"/>
    <property type="match status" value="1"/>
</dbReference>
<evidence type="ECO:0000259" key="1">
    <source>
        <dbReference type="Pfam" id="PF07238"/>
    </source>
</evidence>
<evidence type="ECO:0000313" key="3">
    <source>
        <dbReference type="Proteomes" id="UP000033684"/>
    </source>
</evidence>
<dbReference type="OrthoDB" id="9869541at2"/>